<dbReference type="InterPro" id="IPR003439">
    <property type="entry name" value="ABC_transporter-like_ATP-bd"/>
</dbReference>
<feature type="domain" description="ABC transporter" evidence="4">
    <location>
        <begin position="332"/>
        <end position="564"/>
    </location>
</feature>
<dbReference type="CDD" id="cd03221">
    <property type="entry name" value="ABCF_EF-3"/>
    <property type="match status" value="1"/>
</dbReference>
<dbReference type="Gene3D" id="3.40.50.300">
    <property type="entry name" value="P-loop containing nucleotide triphosphate hydrolases"/>
    <property type="match status" value="2"/>
</dbReference>
<comment type="caution">
    <text evidence="5">The sequence shown here is derived from an EMBL/GenBank/DDBJ whole genome shotgun (WGS) entry which is preliminary data.</text>
</comment>
<organism evidence="5 6">
    <name type="scientific">Microlunatus capsulatus</name>
    <dbReference type="NCBI Taxonomy" id="99117"/>
    <lineage>
        <taxon>Bacteria</taxon>
        <taxon>Bacillati</taxon>
        <taxon>Actinomycetota</taxon>
        <taxon>Actinomycetes</taxon>
        <taxon>Propionibacteriales</taxon>
        <taxon>Propionibacteriaceae</taxon>
        <taxon>Microlunatus</taxon>
    </lineage>
</organism>
<evidence type="ECO:0000313" key="6">
    <source>
        <dbReference type="Proteomes" id="UP000758168"/>
    </source>
</evidence>
<feature type="domain" description="ABC transporter" evidence="4">
    <location>
        <begin position="4"/>
        <end position="259"/>
    </location>
</feature>
<evidence type="ECO:0000256" key="2">
    <source>
        <dbReference type="ARBA" id="ARBA00022741"/>
    </source>
</evidence>
<dbReference type="Proteomes" id="UP000758168">
    <property type="component" value="Unassembled WGS sequence"/>
</dbReference>
<dbReference type="InterPro" id="IPR050611">
    <property type="entry name" value="ABCF"/>
</dbReference>
<dbReference type="EMBL" id="JAGIOB010000001">
    <property type="protein sequence ID" value="MBP2416510.1"/>
    <property type="molecule type" value="Genomic_DNA"/>
</dbReference>
<dbReference type="InterPro" id="IPR003593">
    <property type="entry name" value="AAA+_ATPase"/>
</dbReference>
<dbReference type="SUPFAM" id="SSF52540">
    <property type="entry name" value="P-loop containing nucleoside triphosphate hydrolases"/>
    <property type="match status" value="2"/>
</dbReference>
<dbReference type="PANTHER" id="PTHR19211:SF69">
    <property type="entry name" value="ATP-BINDING PROTEIN UUP"/>
    <property type="match status" value="1"/>
</dbReference>
<keyword evidence="2" id="KW-0547">Nucleotide-binding</keyword>
<protein>
    <submittedName>
        <fullName evidence="5">ATPase subunit of ABC transporter with duplicated ATPase domains</fullName>
    </submittedName>
</protein>
<dbReference type="PANTHER" id="PTHR19211">
    <property type="entry name" value="ATP-BINDING TRANSPORT PROTEIN-RELATED"/>
    <property type="match status" value="1"/>
</dbReference>
<evidence type="ECO:0000256" key="1">
    <source>
        <dbReference type="ARBA" id="ARBA00022737"/>
    </source>
</evidence>
<reference evidence="5 6" key="1">
    <citation type="submission" date="2021-03" db="EMBL/GenBank/DDBJ databases">
        <title>Sequencing the genomes of 1000 actinobacteria strains.</title>
        <authorList>
            <person name="Klenk H.-P."/>
        </authorList>
    </citation>
    <scope>NUCLEOTIDE SEQUENCE [LARGE SCALE GENOMIC DNA]</scope>
    <source>
        <strain evidence="5 6">DSM 12936</strain>
    </source>
</reference>
<gene>
    <name evidence="5" type="ORF">JOF54_001432</name>
</gene>
<evidence type="ECO:0000256" key="3">
    <source>
        <dbReference type="ARBA" id="ARBA00022840"/>
    </source>
</evidence>
<dbReference type="PROSITE" id="PS50893">
    <property type="entry name" value="ABC_TRANSPORTER_2"/>
    <property type="match status" value="2"/>
</dbReference>
<dbReference type="Pfam" id="PF00005">
    <property type="entry name" value="ABC_tran"/>
    <property type="match status" value="2"/>
</dbReference>
<dbReference type="RefSeq" id="WP_210054280.1">
    <property type="nucleotide sequence ID" value="NZ_BAAAMH010000015.1"/>
</dbReference>
<keyword evidence="1" id="KW-0677">Repeat</keyword>
<evidence type="ECO:0000313" key="5">
    <source>
        <dbReference type="EMBL" id="MBP2416510.1"/>
    </source>
</evidence>
<sequence>MGHVDLSAVGYHLPDGRVLLDDVSFRVGEGAVVALVGPNGSGKTTLLRIIAGDLAPSSGSVSRSGGLGVMRQFIGSIRDGSTVRDLLFSLAPPRLRAAAAAVDALELALMEDDSEPTQMAYAQALADYADAGGYDAEVTFDACCTAALGVSYDRVRWREVGTLSGGEQKRLALEALLRGPDEVLLLDEPDNYLDVPGKRWLEGQLAATQKSVLLVSHDRELLARAATAVAVLELGAAGNSVWVHGTGFASLAAARAARFARFEELRRRWDEEHQKIVDLVQMLKVKAKYNDGLASRYKAAQTRLAKFEEAGPPEAVPLEQKVSMRLGGGRTGKRAVVVDDLELTGLMRPFSTEIWFGDRVGVLGSNGSGKSHFLRLLARGGTDPDVEHQPVGSLDIAPVAHTGTARLGARVRPGWFAQTHHHPELVGRTLLEILHRGDTGPNGMGRAGMGRELASRKLDRYELAGAAEQRFDSLSGGQQARFQILLLELSGATLLLLDEPTDNLDLESAEALEQGMDSFEGTVVAVTHDRWFARGFDRFLVFGSDGGVYEADQPVWDERRVERAR</sequence>
<dbReference type="SMART" id="SM00382">
    <property type="entry name" value="AAA"/>
    <property type="match status" value="2"/>
</dbReference>
<evidence type="ECO:0000259" key="4">
    <source>
        <dbReference type="PROSITE" id="PS50893"/>
    </source>
</evidence>
<name>A0ABS4Z715_9ACTN</name>
<accession>A0ABS4Z715</accession>
<keyword evidence="6" id="KW-1185">Reference proteome</keyword>
<proteinExistence type="predicted"/>
<dbReference type="InterPro" id="IPR027417">
    <property type="entry name" value="P-loop_NTPase"/>
</dbReference>
<keyword evidence="3" id="KW-0067">ATP-binding</keyword>